<accession>A0ABV9W383</accession>
<dbReference type="Gene3D" id="3.20.20.80">
    <property type="entry name" value="Glycosidases"/>
    <property type="match status" value="1"/>
</dbReference>
<dbReference type="SUPFAM" id="SSF51445">
    <property type="entry name" value="(Trans)glycosidases"/>
    <property type="match status" value="1"/>
</dbReference>
<comment type="caution">
    <text evidence="3">The sequence shown here is derived from an EMBL/GenBank/DDBJ whole genome shotgun (WGS) entry which is preliminary data.</text>
</comment>
<protein>
    <submittedName>
        <fullName evidence="3">Glycoside hydrolase family 2 TIM barrel-domain containing protein</fullName>
    </submittedName>
</protein>
<dbReference type="InterPro" id="IPR006103">
    <property type="entry name" value="Glyco_hydro_2_cat"/>
</dbReference>
<evidence type="ECO:0000259" key="2">
    <source>
        <dbReference type="Pfam" id="PF02836"/>
    </source>
</evidence>
<evidence type="ECO:0000313" key="3">
    <source>
        <dbReference type="EMBL" id="MFC5002752.1"/>
    </source>
</evidence>
<dbReference type="Pfam" id="PF02836">
    <property type="entry name" value="Glyco_hydro_2_C"/>
    <property type="match status" value="1"/>
</dbReference>
<dbReference type="RefSeq" id="WP_380121192.1">
    <property type="nucleotide sequence ID" value="NZ_JBHSIU010000045.1"/>
</dbReference>
<feature type="domain" description="Glycoside hydrolase family 2 catalytic" evidence="2">
    <location>
        <begin position="1"/>
        <end position="125"/>
    </location>
</feature>
<dbReference type="PANTHER" id="PTHR42732:SF3">
    <property type="entry name" value="HYDROLASE"/>
    <property type="match status" value="1"/>
</dbReference>
<feature type="region of interest" description="Disordered" evidence="1">
    <location>
        <begin position="148"/>
        <end position="181"/>
    </location>
</feature>
<dbReference type="PANTHER" id="PTHR42732">
    <property type="entry name" value="BETA-GALACTOSIDASE"/>
    <property type="match status" value="1"/>
</dbReference>
<dbReference type="InterPro" id="IPR017853">
    <property type="entry name" value="GH"/>
</dbReference>
<keyword evidence="3" id="KW-0378">Hydrolase</keyword>
<name>A0ABV9W383_9ACTN</name>
<reference evidence="4" key="1">
    <citation type="journal article" date="2019" name="Int. J. Syst. Evol. Microbiol.">
        <title>The Global Catalogue of Microorganisms (GCM) 10K type strain sequencing project: providing services to taxonomists for standard genome sequencing and annotation.</title>
        <authorList>
            <consortium name="The Broad Institute Genomics Platform"/>
            <consortium name="The Broad Institute Genome Sequencing Center for Infectious Disease"/>
            <person name="Wu L."/>
            <person name="Ma J."/>
        </authorList>
    </citation>
    <scope>NUCLEOTIDE SEQUENCE [LARGE SCALE GENOMIC DNA]</scope>
    <source>
        <strain evidence="4">CGMCC 4.7152</strain>
    </source>
</reference>
<evidence type="ECO:0000256" key="1">
    <source>
        <dbReference type="SAM" id="MobiDB-lite"/>
    </source>
</evidence>
<gene>
    <name evidence="3" type="ORF">ACFPIJ_33610</name>
</gene>
<keyword evidence="4" id="KW-1185">Reference proteome</keyword>
<evidence type="ECO:0000313" key="4">
    <source>
        <dbReference type="Proteomes" id="UP001595912"/>
    </source>
</evidence>
<dbReference type="InterPro" id="IPR051913">
    <property type="entry name" value="GH2_Domain-Containing"/>
</dbReference>
<sequence>MAQDILLAQRAGFNGARLHQRVVEERYLYHTDRLGFLLWAEYGDWGCSGTGPAGDNQHPTSSYIAEWLEALARDISHPSIIGWCPLNETHQRLHDRTTTLDDVTKALYDATKAADPTRPVIDASGYSHRVPYTDIWDAHLYEQDPKTFAGQLQGLAEAPPTPTPAPETTPPSPCRTAGSPT</sequence>
<dbReference type="Proteomes" id="UP001595912">
    <property type="component" value="Unassembled WGS sequence"/>
</dbReference>
<proteinExistence type="predicted"/>
<organism evidence="3 4">
    <name type="scientific">Dactylosporangium cerinum</name>
    <dbReference type="NCBI Taxonomy" id="1434730"/>
    <lineage>
        <taxon>Bacteria</taxon>
        <taxon>Bacillati</taxon>
        <taxon>Actinomycetota</taxon>
        <taxon>Actinomycetes</taxon>
        <taxon>Micromonosporales</taxon>
        <taxon>Micromonosporaceae</taxon>
        <taxon>Dactylosporangium</taxon>
    </lineage>
</organism>
<dbReference type="EMBL" id="JBHSIU010000045">
    <property type="protein sequence ID" value="MFC5002752.1"/>
    <property type="molecule type" value="Genomic_DNA"/>
</dbReference>
<feature type="compositionally biased region" description="Pro residues" evidence="1">
    <location>
        <begin position="159"/>
        <end position="173"/>
    </location>
</feature>
<dbReference type="GO" id="GO:0016787">
    <property type="term" value="F:hydrolase activity"/>
    <property type="evidence" value="ECO:0007669"/>
    <property type="project" value="UniProtKB-KW"/>
</dbReference>